<dbReference type="PROSITE" id="PS50041">
    <property type="entry name" value="C_TYPE_LECTIN_2"/>
    <property type="match status" value="1"/>
</dbReference>
<proteinExistence type="predicted"/>
<dbReference type="Gene3D" id="3.10.100.10">
    <property type="entry name" value="Mannose-Binding Protein A, subunit A"/>
    <property type="match status" value="1"/>
</dbReference>
<dbReference type="AlphaFoldDB" id="A0A5N5SNL5"/>
<protein>
    <recommendedName>
        <fullName evidence="1">C-type lectin domain-containing protein</fullName>
    </recommendedName>
</protein>
<organism evidence="2 3">
    <name type="scientific">Armadillidium nasatum</name>
    <dbReference type="NCBI Taxonomy" id="96803"/>
    <lineage>
        <taxon>Eukaryota</taxon>
        <taxon>Metazoa</taxon>
        <taxon>Ecdysozoa</taxon>
        <taxon>Arthropoda</taxon>
        <taxon>Crustacea</taxon>
        <taxon>Multicrustacea</taxon>
        <taxon>Malacostraca</taxon>
        <taxon>Eumalacostraca</taxon>
        <taxon>Peracarida</taxon>
        <taxon>Isopoda</taxon>
        <taxon>Oniscidea</taxon>
        <taxon>Crinocheta</taxon>
        <taxon>Armadillidiidae</taxon>
        <taxon>Armadillidium</taxon>
    </lineage>
</organism>
<evidence type="ECO:0000313" key="2">
    <source>
        <dbReference type="EMBL" id="KAB7495596.1"/>
    </source>
</evidence>
<dbReference type="SMART" id="SM00034">
    <property type="entry name" value="CLECT"/>
    <property type="match status" value="1"/>
</dbReference>
<evidence type="ECO:0000259" key="1">
    <source>
        <dbReference type="PROSITE" id="PS50041"/>
    </source>
</evidence>
<evidence type="ECO:0000313" key="3">
    <source>
        <dbReference type="Proteomes" id="UP000326759"/>
    </source>
</evidence>
<dbReference type="PANTHER" id="PTHR22803">
    <property type="entry name" value="MANNOSE, PHOSPHOLIPASE, LECTIN RECEPTOR RELATED"/>
    <property type="match status" value="1"/>
</dbReference>
<reference evidence="2 3" key="1">
    <citation type="journal article" date="2019" name="PLoS Biol.">
        <title>Sex chromosomes control vertical transmission of feminizing Wolbachia symbionts in an isopod.</title>
        <authorList>
            <person name="Becking T."/>
            <person name="Chebbi M.A."/>
            <person name="Giraud I."/>
            <person name="Moumen B."/>
            <person name="Laverre T."/>
            <person name="Caubet Y."/>
            <person name="Peccoud J."/>
            <person name="Gilbert C."/>
            <person name="Cordaux R."/>
        </authorList>
    </citation>
    <scope>NUCLEOTIDE SEQUENCE [LARGE SCALE GENOMIC DNA]</scope>
    <source>
        <strain evidence="2">ANa2</strain>
        <tissue evidence="2">Whole body excluding digestive tract and cuticle</tissue>
    </source>
</reference>
<dbReference type="InterPro" id="IPR016186">
    <property type="entry name" value="C-type_lectin-like/link_sf"/>
</dbReference>
<accession>A0A5N5SNL5</accession>
<dbReference type="EMBL" id="SEYY01022364">
    <property type="protein sequence ID" value="KAB7495596.1"/>
    <property type="molecule type" value="Genomic_DNA"/>
</dbReference>
<dbReference type="Proteomes" id="UP000326759">
    <property type="component" value="Unassembled WGS sequence"/>
</dbReference>
<dbReference type="InterPro" id="IPR050111">
    <property type="entry name" value="C-type_lectin/snaclec_domain"/>
</dbReference>
<comment type="caution">
    <text evidence="2">The sequence shown here is derived from an EMBL/GenBank/DDBJ whole genome shotgun (WGS) entry which is preliminary data.</text>
</comment>
<dbReference type="Pfam" id="PF00059">
    <property type="entry name" value="Lectin_C"/>
    <property type="match status" value="1"/>
</dbReference>
<gene>
    <name evidence="2" type="ORF">Anas_08201</name>
</gene>
<dbReference type="CDD" id="cd00037">
    <property type="entry name" value="CLECT"/>
    <property type="match status" value="1"/>
</dbReference>
<dbReference type="InterPro" id="IPR001304">
    <property type="entry name" value="C-type_lectin-like"/>
</dbReference>
<feature type="non-terminal residue" evidence="2">
    <location>
        <position position="1"/>
    </location>
</feature>
<dbReference type="SUPFAM" id="SSF56436">
    <property type="entry name" value="C-type lectin-like"/>
    <property type="match status" value="1"/>
</dbReference>
<dbReference type="InterPro" id="IPR016187">
    <property type="entry name" value="CTDL_fold"/>
</dbReference>
<dbReference type="OrthoDB" id="6344129at2759"/>
<name>A0A5N5SNL5_9CRUS</name>
<feature type="domain" description="C-type lectin" evidence="1">
    <location>
        <begin position="30"/>
        <end position="180"/>
    </location>
</feature>
<sequence>EMMKFIGEAMDETMKKNFSECPPFFTPFGDTDKCVSLFTPIQVSWFEARLFCESLTGNLAILDDIDDYFHLLKYIQQNEIKSRFWLGAKNDFSKIGNSTESKKIWTWLNGEPVTMGVPFWSFYTIEKSPWYEENNHDQEEGRKLMPRLTGERETCLSILEENFYYFSDEFCTDKLSPLCMTNKI</sequence>
<keyword evidence="3" id="KW-1185">Reference proteome</keyword>